<keyword evidence="3" id="KW-1185">Reference proteome</keyword>
<proteinExistence type="predicted"/>
<feature type="region of interest" description="Disordered" evidence="1">
    <location>
        <begin position="193"/>
        <end position="260"/>
    </location>
</feature>
<accession>A0AA38I9M6</accession>
<dbReference type="Proteomes" id="UP001168821">
    <property type="component" value="Unassembled WGS sequence"/>
</dbReference>
<dbReference type="EMBL" id="JALNTZ010000005">
    <property type="protein sequence ID" value="KAJ3651932.1"/>
    <property type="molecule type" value="Genomic_DNA"/>
</dbReference>
<gene>
    <name evidence="2" type="ORF">Zmor_017936</name>
</gene>
<protein>
    <submittedName>
        <fullName evidence="2">Uncharacterized protein</fullName>
    </submittedName>
</protein>
<dbReference type="AlphaFoldDB" id="A0AA38I9M6"/>
<feature type="compositionally biased region" description="Polar residues" evidence="1">
    <location>
        <begin position="193"/>
        <end position="210"/>
    </location>
</feature>
<evidence type="ECO:0000313" key="3">
    <source>
        <dbReference type="Proteomes" id="UP001168821"/>
    </source>
</evidence>
<sequence length="260" mass="29793">MEHAKKMVLIDPEVYEQTQKIKSTLPDTLSRLDEEMKSVLMNKQLSDHDKWTKYSQVLQRYPNAVNVTRKPIALSVTDENKDTVETMTTSLNENDILISVPKTFRSKAEFLLSRLKGSNSIKWNEKGEISVDGVAIHGSNIIDLTNDILRYRQNIPDPTGWQSFARIMSNINMPFEVIGNWKRRAFIVGSTKTPQNNIEDVGTSKSNNSQKNHKRKTKYNTSPAEVKSSPELLFETPTATTQRRESENSKSKIKWSKLQY</sequence>
<evidence type="ECO:0000256" key="1">
    <source>
        <dbReference type="SAM" id="MobiDB-lite"/>
    </source>
</evidence>
<name>A0AA38I9M6_9CUCU</name>
<comment type="caution">
    <text evidence="2">The sequence shown here is derived from an EMBL/GenBank/DDBJ whole genome shotgun (WGS) entry which is preliminary data.</text>
</comment>
<organism evidence="2 3">
    <name type="scientific">Zophobas morio</name>
    <dbReference type="NCBI Taxonomy" id="2755281"/>
    <lineage>
        <taxon>Eukaryota</taxon>
        <taxon>Metazoa</taxon>
        <taxon>Ecdysozoa</taxon>
        <taxon>Arthropoda</taxon>
        <taxon>Hexapoda</taxon>
        <taxon>Insecta</taxon>
        <taxon>Pterygota</taxon>
        <taxon>Neoptera</taxon>
        <taxon>Endopterygota</taxon>
        <taxon>Coleoptera</taxon>
        <taxon>Polyphaga</taxon>
        <taxon>Cucujiformia</taxon>
        <taxon>Tenebrionidae</taxon>
        <taxon>Zophobas</taxon>
    </lineage>
</organism>
<evidence type="ECO:0000313" key="2">
    <source>
        <dbReference type="EMBL" id="KAJ3651932.1"/>
    </source>
</evidence>
<feature type="compositionally biased region" description="Basic residues" evidence="1">
    <location>
        <begin position="251"/>
        <end position="260"/>
    </location>
</feature>
<reference evidence="2" key="1">
    <citation type="journal article" date="2023" name="G3 (Bethesda)">
        <title>Whole genome assemblies of Zophobas morio and Tenebrio molitor.</title>
        <authorList>
            <person name="Kaur S."/>
            <person name="Stinson S.A."/>
            <person name="diCenzo G.C."/>
        </authorList>
    </citation>
    <scope>NUCLEOTIDE SEQUENCE</scope>
    <source>
        <strain evidence="2">QUZm001</strain>
    </source>
</reference>